<dbReference type="eggNOG" id="KOG0254">
    <property type="taxonomic scope" value="Eukaryota"/>
</dbReference>
<feature type="compositionally biased region" description="Basic and acidic residues" evidence="5">
    <location>
        <begin position="1"/>
        <end position="10"/>
    </location>
</feature>
<gene>
    <name evidence="8" type="ORF">PIIN_10069</name>
</gene>
<dbReference type="Gene3D" id="1.20.1250.20">
    <property type="entry name" value="MFS general substrate transporter like domains"/>
    <property type="match status" value="1"/>
</dbReference>
<dbReference type="HOGENOM" id="CLU_000960_22_1_1"/>
<evidence type="ECO:0000313" key="9">
    <source>
        <dbReference type="Proteomes" id="UP000007148"/>
    </source>
</evidence>
<dbReference type="Proteomes" id="UP000007148">
    <property type="component" value="Unassembled WGS sequence"/>
</dbReference>
<proteinExistence type="predicted"/>
<protein>
    <submittedName>
        <fullName evidence="8">Probable DHA14-like major facilitator ABC transporter</fullName>
    </submittedName>
</protein>
<feature type="region of interest" description="Disordered" evidence="5">
    <location>
        <begin position="1"/>
        <end position="41"/>
    </location>
</feature>
<evidence type="ECO:0000256" key="3">
    <source>
        <dbReference type="ARBA" id="ARBA00022989"/>
    </source>
</evidence>
<dbReference type="InParanoid" id="G4TXM6"/>
<dbReference type="InterPro" id="IPR020846">
    <property type="entry name" value="MFS_dom"/>
</dbReference>
<reference evidence="8 9" key="1">
    <citation type="journal article" date="2011" name="PLoS Pathog.">
        <title>Endophytic Life Strategies Decoded by Genome and Transcriptome Analyses of the Mutualistic Root Symbiont Piriformospora indica.</title>
        <authorList>
            <person name="Zuccaro A."/>
            <person name="Lahrmann U."/>
            <person name="Guldener U."/>
            <person name="Langen G."/>
            <person name="Pfiffi S."/>
            <person name="Biedenkopf D."/>
            <person name="Wong P."/>
            <person name="Samans B."/>
            <person name="Grimm C."/>
            <person name="Basiewicz M."/>
            <person name="Murat C."/>
            <person name="Martin F."/>
            <person name="Kogel K.H."/>
        </authorList>
    </citation>
    <scope>NUCLEOTIDE SEQUENCE [LARGE SCALE GENOMIC DNA]</scope>
    <source>
        <strain evidence="8 9">DSM 11827</strain>
    </source>
</reference>
<feature type="transmembrane region" description="Helical" evidence="6">
    <location>
        <begin position="200"/>
        <end position="220"/>
    </location>
</feature>
<dbReference type="InterPro" id="IPR011701">
    <property type="entry name" value="MFS"/>
</dbReference>
<feature type="transmembrane region" description="Helical" evidence="6">
    <location>
        <begin position="77"/>
        <end position="102"/>
    </location>
</feature>
<feature type="transmembrane region" description="Helical" evidence="6">
    <location>
        <begin position="174"/>
        <end position="194"/>
    </location>
</feature>
<dbReference type="GO" id="GO:0022857">
    <property type="term" value="F:transmembrane transporter activity"/>
    <property type="evidence" value="ECO:0007669"/>
    <property type="project" value="InterPro"/>
</dbReference>
<dbReference type="PANTHER" id="PTHR23501">
    <property type="entry name" value="MAJOR FACILITATOR SUPERFAMILY"/>
    <property type="match status" value="1"/>
</dbReference>
<feature type="transmembrane region" description="Helical" evidence="6">
    <location>
        <begin position="477"/>
        <end position="497"/>
    </location>
</feature>
<dbReference type="CDD" id="cd17502">
    <property type="entry name" value="MFS_Azr1_MDR_like"/>
    <property type="match status" value="1"/>
</dbReference>
<dbReference type="EMBL" id="CAFZ01000597">
    <property type="protein sequence ID" value="CCA76069.1"/>
    <property type="molecule type" value="Genomic_DNA"/>
</dbReference>
<feature type="transmembrane region" description="Helical" evidence="6">
    <location>
        <begin position="232"/>
        <end position="252"/>
    </location>
</feature>
<keyword evidence="9" id="KW-1185">Reference proteome</keyword>
<feature type="transmembrane region" description="Helical" evidence="6">
    <location>
        <begin position="408"/>
        <end position="427"/>
    </location>
</feature>
<evidence type="ECO:0000256" key="1">
    <source>
        <dbReference type="ARBA" id="ARBA00004141"/>
    </source>
</evidence>
<dbReference type="GO" id="GO:0005886">
    <property type="term" value="C:plasma membrane"/>
    <property type="evidence" value="ECO:0007669"/>
    <property type="project" value="TreeGrafter"/>
</dbReference>
<evidence type="ECO:0000256" key="2">
    <source>
        <dbReference type="ARBA" id="ARBA00022692"/>
    </source>
</evidence>
<comment type="subcellular location">
    <subcellularLocation>
        <location evidence="1">Membrane</location>
        <topology evidence="1">Multi-pass membrane protein</topology>
    </subcellularLocation>
</comment>
<feature type="transmembrane region" description="Helical" evidence="6">
    <location>
        <begin position="439"/>
        <end position="457"/>
    </location>
</feature>
<dbReference type="AlphaFoldDB" id="G4TXM6"/>
<dbReference type="STRING" id="1109443.G4TXM6"/>
<organism evidence="8 9">
    <name type="scientific">Serendipita indica (strain DSM 11827)</name>
    <name type="common">Root endophyte fungus</name>
    <name type="synonym">Piriformospora indica</name>
    <dbReference type="NCBI Taxonomy" id="1109443"/>
    <lineage>
        <taxon>Eukaryota</taxon>
        <taxon>Fungi</taxon>
        <taxon>Dikarya</taxon>
        <taxon>Basidiomycota</taxon>
        <taxon>Agaricomycotina</taxon>
        <taxon>Agaricomycetes</taxon>
        <taxon>Sebacinales</taxon>
        <taxon>Serendipitaceae</taxon>
        <taxon>Serendipita</taxon>
    </lineage>
</organism>
<keyword evidence="4 6" id="KW-0472">Membrane</keyword>
<dbReference type="Gene3D" id="1.20.1720.10">
    <property type="entry name" value="Multidrug resistance protein D"/>
    <property type="match status" value="1"/>
</dbReference>
<evidence type="ECO:0000256" key="6">
    <source>
        <dbReference type="SAM" id="Phobius"/>
    </source>
</evidence>
<feature type="transmembrane region" description="Helical" evidence="6">
    <location>
        <begin position="114"/>
        <end position="137"/>
    </location>
</feature>
<feature type="transmembrane region" description="Helical" evidence="6">
    <location>
        <begin position="348"/>
        <end position="370"/>
    </location>
</feature>
<accession>G4TXM6</accession>
<feature type="transmembrane region" description="Helical" evidence="6">
    <location>
        <begin position="382"/>
        <end position="402"/>
    </location>
</feature>
<evidence type="ECO:0000259" key="7">
    <source>
        <dbReference type="PROSITE" id="PS50850"/>
    </source>
</evidence>
<dbReference type="Pfam" id="PF07690">
    <property type="entry name" value="MFS_1"/>
    <property type="match status" value="1"/>
</dbReference>
<dbReference type="SUPFAM" id="SSF103473">
    <property type="entry name" value="MFS general substrate transporter"/>
    <property type="match status" value="1"/>
</dbReference>
<feature type="domain" description="Major facilitator superfamily (MFS) profile" evidence="7">
    <location>
        <begin position="79"/>
        <end position="534"/>
    </location>
</feature>
<dbReference type="InterPro" id="IPR036259">
    <property type="entry name" value="MFS_trans_sf"/>
</dbReference>
<dbReference type="PROSITE" id="PS50850">
    <property type="entry name" value="MFS"/>
    <property type="match status" value="1"/>
</dbReference>
<dbReference type="OMA" id="QLSWGKV"/>
<keyword evidence="3 6" id="KW-1133">Transmembrane helix</keyword>
<name>G4TXM6_SERID</name>
<feature type="transmembrane region" description="Helical" evidence="6">
    <location>
        <begin position="143"/>
        <end position="162"/>
    </location>
</feature>
<dbReference type="PRINTS" id="PR01036">
    <property type="entry name" value="TCRTETB"/>
</dbReference>
<feature type="transmembrane region" description="Helical" evidence="6">
    <location>
        <begin position="545"/>
        <end position="567"/>
    </location>
</feature>
<comment type="caution">
    <text evidence="8">The sequence shown here is derived from an EMBL/GenBank/DDBJ whole genome shotgun (WGS) entry which is preliminary data.</text>
</comment>
<keyword evidence="2 6" id="KW-0812">Transmembrane</keyword>
<dbReference type="OrthoDB" id="10021397at2759"/>
<feature type="transmembrane region" description="Helical" evidence="6">
    <location>
        <begin position="307"/>
        <end position="328"/>
    </location>
</feature>
<dbReference type="PANTHER" id="PTHR23501:SF198">
    <property type="entry name" value="AZOLE RESISTANCE PROTEIN 1-RELATED"/>
    <property type="match status" value="1"/>
</dbReference>
<evidence type="ECO:0000313" key="8">
    <source>
        <dbReference type="EMBL" id="CCA76069.1"/>
    </source>
</evidence>
<sequence length="584" mass="62543">MAEIDPKHEPTANAGLPKVDTLDTNGEGITRVNTADQKSKENADVVEAPAEEMEKAARPAIGPIVDESMLLTGKKLALAHLGFLLAIFCVALDQTIVATALPKLASQFNALDELTWVVSAYFLTQAGLMLAFGQVLTIAPAKWVYLTCIVLFEIGSLICALAPSMNVLIFGRAFQGVGASGMFISILTILSQITKLEQRPLLFGSFGGVFALASVAGPLMGGALTDHATWRWCFYINLPFGAVSVAAAFLFQPSNPPPPNPLYEGKTTAQKWLSLDWVGAFISVGMIICLLLPLQWGGVTRPWNDKVVIILFVVFAVLLGAFLTWEFFQGERAMLPLGFFKNRTQVGGGIAIMLMMIPFLSATYYLPFFYQAKGRTASQSGIDIIPFMLSAILASFVSGGIVNGTGHYLTMLLVGPLVSSVGAGLLFTITEYMSSKQLIGYQILFGVGLGVAFQIPLMAIQAEYADKPELIPQASSLLSFLQLIGGVIGIAISGTIFNNKLNTELATYASGLPPETLELVKQSVTVIFMLPKEMQGMVVHAYVKALDYVFILDIPACILATVAGAFVRNWNLKARGGGMAAGAV</sequence>
<feature type="transmembrane region" description="Helical" evidence="6">
    <location>
        <begin position="272"/>
        <end position="295"/>
    </location>
</feature>
<evidence type="ECO:0000256" key="5">
    <source>
        <dbReference type="SAM" id="MobiDB-lite"/>
    </source>
</evidence>
<evidence type="ECO:0000256" key="4">
    <source>
        <dbReference type="ARBA" id="ARBA00023136"/>
    </source>
</evidence>